<proteinExistence type="predicted"/>
<evidence type="ECO:0000313" key="6">
    <source>
        <dbReference type="Proteomes" id="UP000463883"/>
    </source>
</evidence>
<reference evidence="5 6" key="1">
    <citation type="submission" date="2020-01" db="EMBL/GenBank/DDBJ databases">
        <title>Genomic analysis of Aminipila sp. CBA3637.</title>
        <authorList>
            <person name="Kim Y.B."/>
            <person name="Roh S.W."/>
        </authorList>
    </citation>
    <scope>NUCLEOTIDE SEQUENCE [LARGE SCALE GENOMIC DNA]</scope>
    <source>
        <strain evidence="5 6">CBA3637</strain>
    </source>
</reference>
<dbReference type="GO" id="GO:0003677">
    <property type="term" value="F:DNA binding"/>
    <property type="evidence" value="ECO:0007669"/>
    <property type="project" value="UniProtKB-KW"/>
</dbReference>
<dbReference type="InterPro" id="IPR036390">
    <property type="entry name" value="WH_DNA-bd_sf"/>
</dbReference>
<dbReference type="PANTHER" id="PTHR35790">
    <property type="entry name" value="HTH-TYPE TRANSCRIPTIONAL REGULATOR PCHR"/>
    <property type="match status" value="1"/>
</dbReference>
<evidence type="ECO:0000313" key="5">
    <source>
        <dbReference type="EMBL" id="QHI73605.1"/>
    </source>
</evidence>
<dbReference type="PROSITE" id="PS50995">
    <property type="entry name" value="HTH_MARR_2"/>
    <property type="match status" value="1"/>
</dbReference>
<keyword evidence="2" id="KW-0238">DNA-binding</keyword>
<organism evidence="5 6">
    <name type="scientific">Aminipila terrae</name>
    <dbReference type="NCBI Taxonomy" id="2697030"/>
    <lineage>
        <taxon>Bacteria</taxon>
        <taxon>Bacillati</taxon>
        <taxon>Bacillota</taxon>
        <taxon>Clostridia</taxon>
        <taxon>Peptostreptococcales</taxon>
        <taxon>Anaerovoracaceae</taxon>
        <taxon>Aminipila</taxon>
    </lineage>
</organism>
<evidence type="ECO:0000256" key="1">
    <source>
        <dbReference type="ARBA" id="ARBA00023015"/>
    </source>
</evidence>
<gene>
    <name evidence="5" type="ORF">Ami3637_15580</name>
</gene>
<feature type="domain" description="HTH marR-type" evidence="4">
    <location>
        <begin position="4"/>
        <end position="142"/>
    </location>
</feature>
<evidence type="ECO:0000256" key="2">
    <source>
        <dbReference type="ARBA" id="ARBA00023125"/>
    </source>
</evidence>
<dbReference type="InterPro" id="IPR000835">
    <property type="entry name" value="HTH_MarR-typ"/>
</dbReference>
<sequence length="150" mass="16954">MKDYRRLATLMERIAHKYNQVENRKRPYGADLILTRAEIHTIVAVGDNPGINVTNLAKHLGITKGGASQMIYKLVDKGLVIKKVSPESDTEVVLSLTDAGIGAYDMHTEYHKKADEMLFAQLKGLDDKTYDLLVKLMQEYEKSMDDLINQ</sequence>
<keyword evidence="1" id="KW-0805">Transcription regulation</keyword>
<dbReference type="EMBL" id="CP047591">
    <property type="protein sequence ID" value="QHI73605.1"/>
    <property type="molecule type" value="Genomic_DNA"/>
</dbReference>
<dbReference type="SMART" id="SM00347">
    <property type="entry name" value="HTH_MARR"/>
    <property type="match status" value="1"/>
</dbReference>
<dbReference type="GO" id="GO:0003700">
    <property type="term" value="F:DNA-binding transcription factor activity"/>
    <property type="evidence" value="ECO:0007669"/>
    <property type="project" value="InterPro"/>
</dbReference>
<dbReference type="InterPro" id="IPR052067">
    <property type="entry name" value="Metal_resp_HTH_trans_reg"/>
</dbReference>
<protein>
    <submittedName>
        <fullName evidence="5">MarR family transcriptional regulator</fullName>
    </submittedName>
</protein>
<evidence type="ECO:0000256" key="3">
    <source>
        <dbReference type="ARBA" id="ARBA00023163"/>
    </source>
</evidence>
<dbReference type="InterPro" id="IPR036388">
    <property type="entry name" value="WH-like_DNA-bd_sf"/>
</dbReference>
<name>A0A6P1MRI8_9FIRM</name>
<keyword evidence="6" id="KW-1185">Reference proteome</keyword>
<accession>A0A6P1MRI8</accession>
<dbReference type="Pfam" id="PF12802">
    <property type="entry name" value="MarR_2"/>
    <property type="match status" value="1"/>
</dbReference>
<evidence type="ECO:0000259" key="4">
    <source>
        <dbReference type="PROSITE" id="PS50995"/>
    </source>
</evidence>
<dbReference type="AlphaFoldDB" id="A0A6P1MRI8"/>
<dbReference type="PANTHER" id="PTHR35790:SF4">
    <property type="entry name" value="HTH-TYPE TRANSCRIPTIONAL REGULATOR PCHR"/>
    <property type="match status" value="1"/>
</dbReference>
<dbReference type="RefSeq" id="WP_162363370.1">
    <property type="nucleotide sequence ID" value="NZ_CP047591.1"/>
</dbReference>
<dbReference type="SUPFAM" id="SSF46785">
    <property type="entry name" value="Winged helix' DNA-binding domain"/>
    <property type="match status" value="1"/>
</dbReference>
<dbReference type="Proteomes" id="UP000463883">
    <property type="component" value="Chromosome"/>
</dbReference>
<dbReference type="KEGG" id="amic:Ami3637_15580"/>
<dbReference type="Gene3D" id="1.10.10.10">
    <property type="entry name" value="Winged helix-like DNA-binding domain superfamily/Winged helix DNA-binding domain"/>
    <property type="match status" value="1"/>
</dbReference>
<keyword evidence="3" id="KW-0804">Transcription</keyword>